<dbReference type="Proteomes" id="UP000294933">
    <property type="component" value="Unassembled WGS sequence"/>
</dbReference>
<feature type="transmembrane region" description="Helical" evidence="2">
    <location>
        <begin position="243"/>
        <end position="264"/>
    </location>
</feature>
<evidence type="ECO:0000313" key="5">
    <source>
        <dbReference type="Proteomes" id="UP000294933"/>
    </source>
</evidence>
<feature type="transmembrane region" description="Helical" evidence="2">
    <location>
        <begin position="134"/>
        <end position="152"/>
    </location>
</feature>
<dbReference type="STRING" id="50990.A0A4Y7QEH1"/>
<keyword evidence="5" id="KW-1185">Reference proteome</keyword>
<feature type="domain" description="DUF6534" evidence="3">
    <location>
        <begin position="182"/>
        <end position="269"/>
    </location>
</feature>
<dbReference type="InterPro" id="IPR045339">
    <property type="entry name" value="DUF6534"/>
</dbReference>
<evidence type="ECO:0000259" key="3">
    <source>
        <dbReference type="Pfam" id="PF20152"/>
    </source>
</evidence>
<evidence type="ECO:0000313" key="4">
    <source>
        <dbReference type="EMBL" id="TDL25482.1"/>
    </source>
</evidence>
<name>A0A4Y7QEH1_9AGAM</name>
<reference evidence="4 5" key="1">
    <citation type="submission" date="2018-06" db="EMBL/GenBank/DDBJ databases">
        <title>A transcriptomic atlas of mushroom development highlights an independent origin of complex multicellularity.</title>
        <authorList>
            <consortium name="DOE Joint Genome Institute"/>
            <person name="Krizsan K."/>
            <person name="Almasi E."/>
            <person name="Merenyi Z."/>
            <person name="Sahu N."/>
            <person name="Viragh M."/>
            <person name="Koszo T."/>
            <person name="Mondo S."/>
            <person name="Kiss B."/>
            <person name="Balint B."/>
            <person name="Kues U."/>
            <person name="Barry K."/>
            <person name="Hegedus J.C."/>
            <person name="Henrissat B."/>
            <person name="Johnson J."/>
            <person name="Lipzen A."/>
            <person name="Ohm R."/>
            <person name="Nagy I."/>
            <person name="Pangilinan J."/>
            <person name="Yan J."/>
            <person name="Xiong Y."/>
            <person name="Grigoriev I.V."/>
            <person name="Hibbett D.S."/>
            <person name="Nagy L.G."/>
        </authorList>
    </citation>
    <scope>NUCLEOTIDE SEQUENCE [LARGE SCALE GENOMIC DNA]</scope>
    <source>
        <strain evidence="4 5">SZMC22713</strain>
    </source>
</reference>
<feature type="transmembrane region" description="Helical" evidence="2">
    <location>
        <begin position="101"/>
        <end position="122"/>
    </location>
</feature>
<dbReference type="AlphaFoldDB" id="A0A4Y7QEH1"/>
<accession>A0A4Y7QEH1</accession>
<feature type="compositionally biased region" description="Low complexity" evidence="1">
    <location>
        <begin position="297"/>
        <end position="308"/>
    </location>
</feature>
<feature type="transmembrane region" description="Helical" evidence="2">
    <location>
        <begin position="12"/>
        <end position="36"/>
    </location>
</feature>
<feature type="region of interest" description="Disordered" evidence="1">
    <location>
        <begin position="297"/>
        <end position="338"/>
    </location>
</feature>
<dbReference type="PANTHER" id="PTHR40465">
    <property type="entry name" value="CHROMOSOME 1, WHOLE GENOME SHOTGUN SEQUENCE"/>
    <property type="match status" value="1"/>
</dbReference>
<dbReference type="OrthoDB" id="3012488at2759"/>
<dbReference type="Pfam" id="PF20152">
    <property type="entry name" value="DUF6534"/>
    <property type="match status" value="1"/>
</dbReference>
<keyword evidence="2" id="KW-1133">Transmembrane helix</keyword>
<feature type="transmembrane region" description="Helical" evidence="2">
    <location>
        <begin position="172"/>
        <end position="198"/>
    </location>
</feature>
<protein>
    <recommendedName>
        <fullName evidence="3">DUF6534 domain-containing protein</fullName>
    </recommendedName>
</protein>
<keyword evidence="2" id="KW-0812">Transmembrane</keyword>
<evidence type="ECO:0000256" key="2">
    <source>
        <dbReference type="SAM" id="Phobius"/>
    </source>
</evidence>
<feature type="compositionally biased region" description="Basic and acidic residues" evidence="1">
    <location>
        <begin position="324"/>
        <end position="338"/>
    </location>
</feature>
<evidence type="ECO:0000256" key="1">
    <source>
        <dbReference type="SAM" id="MobiDB-lite"/>
    </source>
</evidence>
<feature type="transmembrane region" description="Helical" evidence="2">
    <location>
        <begin position="210"/>
        <end position="237"/>
    </location>
</feature>
<gene>
    <name evidence="4" type="ORF">BD410DRAFT_594062</name>
</gene>
<organism evidence="4 5">
    <name type="scientific">Rickenella mellea</name>
    <dbReference type="NCBI Taxonomy" id="50990"/>
    <lineage>
        <taxon>Eukaryota</taxon>
        <taxon>Fungi</taxon>
        <taxon>Dikarya</taxon>
        <taxon>Basidiomycota</taxon>
        <taxon>Agaricomycotina</taxon>
        <taxon>Agaricomycetes</taxon>
        <taxon>Hymenochaetales</taxon>
        <taxon>Rickenellaceae</taxon>
        <taxon>Rickenella</taxon>
    </lineage>
</organism>
<dbReference type="VEuPathDB" id="FungiDB:BD410DRAFT_594062"/>
<dbReference type="EMBL" id="ML170163">
    <property type="protein sequence ID" value="TDL25482.1"/>
    <property type="molecule type" value="Genomic_DNA"/>
</dbReference>
<dbReference type="PANTHER" id="PTHR40465:SF1">
    <property type="entry name" value="DUF6534 DOMAIN-CONTAINING PROTEIN"/>
    <property type="match status" value="1"/>
</dbReference>
<sequence>MERVDLNGTFGAAHVGELVMLVLYGITTLQTYMYFVRYPKDTPSTKLLVTGVWCASSPPSHFILLNDHRVLDTFHVMLVCHAMYHYVIINYANPQALDDGIWTLFASIGVNVVIAFVTQCFFTQRVHILSGKKWWLTGVTSLAVLAHFGFGMETTAELIIKHKLSRLPEITLIAVTPFAVTAVASDIIITVALCVLLWNSRTGFRQTNVLVNYLMIYAINRCLLTSLVAVVEVIMFATMPHSFWYLAFDFVIGKLYANSLLATLNTRDSLRGKANDPETERGSEDITSLSLGIRPVTSSMVSSSIPSRGTGVHTSFSRKPPRVRMSDSDIDRTLDVPS</sequence>
<keyword evidence="2" id="KW-0472">Membrane</keyword>
<proteinExistence type="predicted"/>